<evidence type="ECO:0000256" key="1">
    <source>
        <dbReference type="SAM" id="MobiDB-lite"/>
    </source>
</evidence>
<organism evidence="3 4">
    <name type="scientific">Pseudogemmobacter lacusdianii</name>
    <dbReference type="NCBI Taxonomy" id="3069608"/>
    <lineage>
        <taxon>Bacteria</taxon>
        <taxon>Pseudomonadati</taxon>
        <taxon>Pseudomonadota</taxon>
        <taxon>Alphaproteobacteria</taxon>
        <taxon>Rhodobacterales</taxon>
        <taxon>Paracoccaceae</taxon>
        <taxon>Pseudogemmobacter</taxon>
    </lineage>
</organism>
<feature type="transmembrane region" description="Helical" evidence="2">
    <location>
        <begin position="25"/>
        <end position="49"/>
    </location>
</feature>
<dbReference type="Proteomes" id="UP001239680">
    <property type="component" value="Unassembled WGS sequence"/>
</dbReference>
<evidence type="ECO:0000256" key="2">
    <source>
        <dbReference type="SAM" id="Phobius"/>
    </source>
</evidence>
<evidence type="ECO:0000313" key="3">
    <source>
        <dbReference type="EMBL" id="MDQ2065186.1"/>
    </source>
</evidence>
<gene>
    <name evidence="3" type="ORF">Q9295_02270</name>
</gene>
<dbReference type="Pfam" id="PF04186">
    <property type="entry name" value="FxsA"/>
    <property type="match status" value="1"/>
</dbReference>
<keyword evidence="2" id="KW-0472">Membrane</keyword>
<keyword evidence="2" id="KW-1133">Transmembrane helix</keyword>
<evidence type="ECO:0000313" key="4">
    <source>
        <dbReference type="Proteomes" id="UP001239680"/>
    </source>
</evidence>
<dbReference type="NCBIfam" id="NF008528">
    <property type="entry name" value="PRK11463.1-2"/>
    <property type="match status" value="1"/>
</dbReference>
<keyword evidence="2" id="KW-0812">Transmembrane</keyword>
<dbReference type="EMBL" id="JAVDBT010000002">
    <property type="protein sequence ID" value="MDQ2065186.1"/>
    <property type="molecule type" value="Genomic_DNA"/>
</dbReference>
<sequence>MKIFTAFLLWPLAEIALFVLIGGEIGLWATLIWVVLSGVLGVSVLRMSALPMRETMQGLRAPAEGATRGLFMGMAGVLLILPGFLTDAIGLLLLLPPVQALFAQHVLSRLKVYTPPQPGAWPYGEAQPGGSSDIIDAEYTEVPPKDQKPSGWTRID</sequence>
<protein>
    <submittedName>
        <fullName evidence="3">FxsA family protein</fullName>
    </submittedName>
</protein>
<dbReference type="InterPro" id="IPR007313">
    <property type="entry name" value="FxsA"/>
</dbReference>
<feature type="region of interest" description="Disordered" evidence="1">
    <location>
        <begin position="121"/>
        <end position="156"/>
    </location>
</feature>
<reference evidence="3 4" key="1">
    <citation type="submission" date="2023-08" db="EMBL/GenBank/DDBJ databases">
        <title>Characterization of two Paracoccaceae strains isolated from Phycosphere and proposal of Xinfangfangia lacusdiani sp. nov.</title>
        <authorList>
            <person name="Deng Y."/>
            <person name="Zhang Y.Q."/>
        </authorList>
    </citation>
    <scope>NUCLEOTIDE SEQUENCE [LARGE SCALE GENOMIC DNA]</scope>
    <source>
        <strain evidence="3 4">CPCC 101601</strain>
    </source>
</reference>
<feature type="transmembrane region" description="Helical" evidence="2">
    <location>
        <begin position="70"/>
        <end position="95"/>
    </location>
</feature>
<accession>A0ABU0VTY1</accession>
<keyword evidence="4" id="KW-1185">Reference proteome</keyword>
<dbReference type="PANTHER" id="PTHR35335">
    <property type="entry name" value="UPF0716 PROTEIN FXSA"/>
    <property type="match status" value="1"/>
</dbReference>
<dbReference type="RefSeq" id="WP_306678880.1">
    <property type="nucleotide sequence ID" value="NZ_JAVDBT010000002.1"/>
</dbReference>
<comment type="caution">
    <text evidence="3">The sequence shown here is derived from an EMBL/GenBank/DDBJ whole genome shotgun (WGS) entry which is preliminary data.</text>
</comment>
<dbReference type="PANTHER" id="PTHR35335:SF1">
    <property type="entry name" value="UPF0716 PROTEIN FXSA"/>
    <property type="match status" value="1"/>
</dbReference>
<proteinExistence type="predicted"/>
<name>A0ABU0VTY1_9RHOB</name>